<dbReference type="Proteomes" id="UP000635983">
    <property type="component" value="Unassembled WGS sequence"/>
</dbReference>
<accession>A0A917USM3</accession>
<dbReference type="InterPro" id="IPR005064">
    <property type="entry name" value="BUG"/>
</dbReference>
<organism evidence="2 3">
    <name type="scientific">Pseudomonas matsuisoli</name>
    <dbReference type="NCBI Taxonomy" id="1515666"/>
    <lineage>
        <taxon>Bacteria</taxon>
        <taxon>Pseudomonadati</taxon>
        <taxon>Pseudomonadota</taxon>
        <taxon>Gammaproteobacteria</taxon>
        <taxon>Pseudomonadales</taxon>
        <taxon>Pseudomonadaceae</taxon>
        <taxon>Pseudomonas</taxon>
    </lineage>
</organism>
<dbReference type="EMBL" id="BMPO01000001">
    <property type="protein sequence ID" value="GGJ82336.1"/>
    <property type="molecule type" value="Genomic_DNA"/>
</dbReference>
<dbReference type="Gene3D" id="3.40.190.150">
    <property type="entry name" value="Bordetella uptake gene, domain 1"/>
    <property type="match status" value="1"/>
</dbReference>
<dbReference type="InterPro" id="IPR042100">
    <property type="entry name" value="Bug_dom1"/>
</dbReference>
<dbReference type="PANTHER" id="PTHR42928">
    <property type="entry name" value="TRICARBOXYLATE-BINDING PROTEIN"/>
    <property type="match status" value="1"/>
</dbReference>
<evidence type="ECO:0000256" key="1">
    <source>
        <dbReference type="ARBA" id="ARBA00006987"/>
    </source>
</evidence>
<sequence>MSTVYMPGGVGAVAYNTIIDQHASEPSTFTAFSSGSLLNLAQGKFGHHDEHAVRWLAAIGNDYAVISVPADSPFHTLGELMAEVKRKPTDVLFGTDATIGGQDWMRIASLARTAGINPDKLSYVVFEGGGEGMVAMLAAHVNAIASNLGEVSTQLESGNIRVLAVLSQERLPGKYHEIPTAREQGYDLTWPTMRGVYMGPDVDEKAFRYWQARFQHMLADPSFDTLRENSGMFPLALTGDELTSTIQAQVEQYRKLAAEFGLMPGRR</sequence>
<gene>
    <name evidence="2" type="ORF">GCM10009304_05340</name>
</gene>
<dbReference type="CDD" id="cd07012">
    <property type="entry name" value="PBP2_Bug_TTT"/>
    <property type="match status" value="1"/>
</dbReference>
<dbReference type="AlphaFoldDB" id="A0A917USM3"/>
<proteinExistence type="inferred from homology"/>
<comment type="caution">
    <text evidence="2">The sequence shown here is derived from an EMBL/GenBank/DDBJ whole genome shotgun (WGS) entry which is preliminary data.</text>
</comment>
<dbReference type="Pfam" id="PF03401">
    <property type="entry name" value="TctC"/>
    <property type="match status" value="1"/>
</dbReference>
<dbReference type="PANTHER" id="PTHR42928:SF3">
    <property type="entry name" value="UPF0065 PROTEIN YFLP"/>
    <property type="match status" value="1"/>
</dbReference>
<evidence type="ECO:0000313" key="2">
    <source>
        <dbReference type="EMBL" id="GGJ82336.1"/>
    </source>
</evidence>
<evidence type="ECO:0008006" key="4">
    <source>
        <dbReference type="Google" id="ProtNLM"/>
    </source>
</evidence>
<keyword evidence="3" id="KW-1185">Reference proteome</keyword>
<protein>
    <recommendedName>
        <fullName evidence="4">Tricarboxylic transport membrane protein</fullName>
    </recommendedName>
</protein>
<comment type="similarity">
    <text evidence="1">Belongs to the UPF0065 (bug) family.</text>
</comment>
<reference evidence="2" key="1">
    <citation type="journal article" date="2014" name="Int. J. Syst. Evol. Microbiol.">
        <title>Complete genome sequence of Corynebacterium casei LMG S-19264T (=DSM 44701T), isolated from a smear-ripened cheese.</title>
        <authorList>
            <consortium name="US DOE Joint Genome Institute (JGI-PGF)"/>
            <person name="Walter F."/>
            <person name="Albersmeier A."/>
            <person name="Kalinowski J."/>
            <person name="Ruckert C."/>
        </authorList>
    </citation>
    <scope>NUCLEOTIDE SEQUENCE</scope>
    <source>
        <strain evidence="2">JCM 30078</strain>
    </source>
</reference>
<dbReference type="Gene3D" id="3.40.190.10">
    <property type="entry name" value="Periplasmic binding protein-like II"/>
    <property type="match status" value="1"/>
</dbReference>
<dbReference type="SUPFAM" id="SSF53850">
    <property type="entry name" value="Periplasmic binding protein-like II"/>
    <property type="match status" value="1"/>
</dbReference>
<evidence type="ECO:0000313" key="3">
    <source>
        <dbReference type="Proteomes" id="UP000635983"/>
    </source>
</evidence>
<name>A0A917USM3_9PSED</name>
<reference evidence="2" key="2">
    <citation type="submission" date="2020-09" db="EMBL/GenBank/DDBJ databases">
        <authorList>
            <person name="Sun Q."/>
            <person name="Ohkuma M."/>
        </authorList>
    </citation>
    <scope>NUCLEOTIDE SEQUENCE</scope>
    <source>
        <strain evidence="2">JCM 30078</strain>
    </source>
</reference>